<evidence type="ECO:0000313" key="1">
    <source>
        <dbReference type="EMBL" id="CAB5221275.1"/>
    </source>
</evidence>
<protein>
    <recommendedName>
        <fullName evidence="2">BppU N-terminal domain-containing protein</fullName>
    </recommendedName>
</protein>
<proteinExistence type="predicted"/>
<name>A0A6J7WWL3_9CAUD</name>
<sequence length="108" mass="11665">MSIKTNLIIDQGANFVYKINLIDQSGNPFNISGYTANAQIRKTYTSTTYNTITCNVAGSNGVVTLSMTANATANLTSTRYVYDLEISSNNVVSRIVEGFVTVNPGVTR</sequence>
<dbReference type="EMBL" id="LR798287">
    <property type="protein sequence ID" value="CAB5221275.1"/>
    <property type="molecule type" value="Genomic_DNA"/>
</dbReference>
<evidence type="ECO:0008006" key="2">
    <source>
        <dbReference type="Google" id="ProtNLM"/>
    </source>
</evidence>
<accession>A0A6J7WWL3</accession>
<organism evidence="1">
    <name type="scientific">uncultured Caudovirales phage</name>
    <dbReference type="NCBI Taxonomy" id="2100421"/>
    <lineage>
        <taxon>Viruses</taxon>
        <taxon>Duplodnaviria</taxon>
        <taxon>Heunggongvirae</taxon>
        <taxon>Uroviricota</taxon>
        <taxon>Caudoviricetes</taxon>
        <taxon>Peduoviridae</taxon>
        <taxon>Maltschvirus</taxon>
        <taxon>Maltschvirus maltsch</taxon>
    </lineage>
</organism>
<reference evidence="1" key="1">
    <citation type="submission" date="2020-05" db="EMBL/GenBank/DDBJ databases">
        <authorList>
            <person name="Chiriac C."/>
            <person name="Salcher M."/>
            <person name="Ghai R."/>
            <person name="Kavagutti S V."/>
        </authorList>
    </citation>
    <scope>NUCLEOTIDE SEQUENCE</scope>
</reference>
<gene>
    <name evidence="1" type="ORF">UFOVP245_114</name>
</gene>